<dbReference type="RefSeq" id="WP_078927552.1">
    <property type="nucleotide sequence ID" value="NZ_FUXB01000025.1"/>
</dbReference>
<keyword evidence="2" id="KW-1185">Reference proteome</keyword>
<dbReference type="AlphaFoldDB" id="A0A1T4SEQ1"/>
<evidence type="ECO:0000313" key="1">
    <source>
        <dbReference type="EMBL" id="SKA26626.1"/>
    </source>
</evidence>
<name>A0A1T4SEQ1_VIBCI</name>
<gene>
    <name evidence="1" type="ORF">SAMN02745782_03236</name>
</gene>
<accession>A0A1T4SEQ1</accession>
<dbReference type="EMBL" id="FUXB01000025">
    <property type="protein sequence ID" value="SKA26626.1"/>
    <property type="molecule type" value="Genomic_DNA"/>
</dbReference>
<proteinExistence type="predicted"/>
<protein>
    <submittedName>
        <fullName evidence="1">Uncharacterized protein</fullName>
    </submittedName>
</protein>
<dbReference type="OrthoDB" id="5883030at2"/>
<dbReference type="GeneID" id="70581956"/>
<sequence length="152" mass="17068">MKNQNLALSHFKVGELMDAVPVYRCGFKTEDYILSVQFQEKLHDRLGDALSNFNSVVALYNRWKQGEATCSWSVINELTMGTRLVSNELSTISDMCRQDRAGMIYNPLPGIYGRNLATGLTPPETDELNALLDGSSPSELLMILRNHRGVWS</sequence>
<organism evidence="1 2">
    <name type="scientific">Vibrio cincinnatiensis DSM 19608</name>
    <dbReference type="NCBI Taxonomy" id="1123491"/>
    <lineage>
        <taxon>Bacteria</taxon>
        <taxon>Pseudomonadati</taxon>
        <taxon>Pseudomonadota</taxon>
        <taxon>Gammaproteobacteria</taxon>
        <taxon>Vibrionales</taxon>
        <taxon>Vibrionaceae</taxon>
        <taxon>Vibrio</taxon>
    </lineage>
</organism>
<reference evidence="2" key="1">
    <citation type="submission" date="2017-02" db="EMBL/GenBank/DDBJ databases">
        <authorList>
            <person name="Varghese N."/>
            <person name="Submissions S."/>
        </authorList>
    </citation>
    <scope>NUCLEOTIDE SEQUENCE [LARGE SCALE GENOMIC DNA]</scope>
    <source>
        <strain evidence="2">DSM 19608</strain>
    </source>
</reference>
<dbReference type="Proteomes" id="UP000190834">
    <property type="component" value="Unassembled WGS sequence"/>
</dbReference>
<evidence type="ECO:0000313" key="2">
    <source>
        <dbReference type="Proteomes" id="UP000190834"/>
    </source>
</evidence>
<dbReference type="STRING" id="1123491.SAMN02745782_03236"/>